<keyword evidence="4" id="KW-1185">Reference proteome</keyword>
<dbReference type="InterPro" id="IPR001611">
    <property type="entry name" value="Leu-rich_rpt"/>
</dbReference>
<dbReference type="InterPro" id="IPR032675">
    <property type="entry name" value="LRR_dom_sf"/>
</dbReference>
<dbReference type="Gene3D" id="3.80.10.10">
    <property type="entry name" value="Ribonuclease Inhibitor"/>
    <property type="match status" value="1"/>
</dbReference>
<dbReference type="InterPro" id="IPR051261">
    <property type="entry name" value="NLR"/>
</dbReference>
<protein>
    <submittedName>
        <fullName evidence="3">Uncharacterized protein</fullName>
    </submittedName>
</protein>
<dbReference type="Pfam" id="PF13516">
    <property type="entry name" value="LRR_6"/>
    <property type="match status" value="2"/>
</dbReference>
<dbReference type="SUPFAM" id="SSF52047">
    <property type="entry name" value="RNI-like"/>
    <property type="match status" value="1"/>
</dbReference>
<comment type="caution">
    <text evidence="3">The sequence shown here is derived from an EMBL/GenBank/DDBJ whole genome shotgun (WGS) entry which is preliminary data.</text>
</comment>
<gene>
    <name evidence="3" type="ORF">Q8A67_019964</name>
</gene>
<dbReference type="AlphaFoldDB" id="A0AA88PBN3"/>
<sequence length="312" mass="34244">MSSHCQLNILRLADCNLTAQCCESLSSYLQSSNSSLRELDLSHNNLQDLGVKLLSDGLKSSHCQLNILRLSGCMVTEEGCCFLALSLNPSHLRELDLSYNHPGQSLAKLCTDPYYRLDKLNVDHGGEIRITTGLQKYACDLTLDLDTANTFLTLSENNRKSDKSMPIYHNLSEGPVTSDPDTTFNMENAASPEPSCVSIKSDKSMPIYHDLSDGPVTSDSELKRDDVITSVTPCLTCTSSDSQTLIRQRITDDLDESDLKKFNTSDEGRKRVIPAVVKCEKAYSSGCVGDCCFLASDPSHLSETNSNVDHGE</sequence>
<evidence type="ECO:0000256" key="2">
    <source>
        <dbReference type="ARBA" id="ARBA00022737"/>
    </source>
</evidence>
<dbReference type="EMBL" id="JAUYZG010000019">
    <property type="protein sequence ID" value="KAK2879173.1"/>
    <property type="molecule type" value="Genomic_DNA"/>
</dbReference>
<dbReference type="Proteomes" id="UP001187343">
    <property type="component" value="Unassembled WGS sequence"/>
</dbReference>
<dbReference type="SMART" id="SM00368">
    <property type="entry name" value="LRR_RI"/>
    <property type="match status" value="3"/>
</dbReference>
<reference evidence="3" key="1">
    <citation type="submission" date="2023-08" db="EMBL/GenBank/DDBJ databases">
        <title>Chromosome-level Genome Assembly of mud carp (Cirrhinus molitorella).</title>
        <authorList>
            <person name="Liu H."/>
        </authorList>
    </citation>
    <scope>NUCLEOTIDE SEQUENCE</scope>
    <source>
        <strain evidence="3">Prfri</strain>
        <tissue evidence="3">Muscle</tissue>
    </source>
</reference>
<accession>A0AA88PBN3</accession>
<keyword evidence="2" id="KW-0677">Repeat</keyword>
<evidence type="ECO:0000313" key="4">
    <source>
        <dbReference type="Proteomes" id="UP001187343"/>
    </source>
</evidence>
<organism evidence="3 4">
    <name type="scientific">Cirrhinus molitorella</name>
    <name type="common">mud carp</name>
    <dbReference type="NCBI Taxonomy" id="172907"/>
    <lineage>
        <taxon>Eukaryota</taxon>
        <taxon>Metazoa</taxon>
        <taxon>Chordata</taxon>
        <taxon>Craniata</taxon>
        <taxon>Vertebrata</taxon>
        <taxon>Euteleostomi</taxon>
        <taxon>Actinopterygii</taxon>
        <taxon>Neopterygii</taxon>
        <taxon>Teleostei</taxon>
        <taxon>Ostariophysi</taxon>
        <taxon>Cypriniformes</taxon>
        <taxon>Cyprinidae</taxon>
        <taxon>Labeoninae</taxon>
        <taxon>Labeonini</taxon>
        <taxon>Cirrhinus</taxon>
    </lineage>
</organism>
<evidence type="ECO:0000313" key="3">
    <source>
        <dbReference type="EMBL" id="KAK2879173.1"/>
    </source>
</evidence>
<evidence type="ECO:0000256" key="1">
    <source>
        <dbReference type="ARBA" id="ARBA00022614"/>
    </source>
</evidence>
<dbReference type="PANTHER" id="PTHR24106">
    <property type="entry name" value="NACHT, LRR AND CARD DOMAINS-CONTAINING"/>
    <property type="match status" value="1"/>
</dbReference>
<dbReference type="PROSITE" id="PS51450">
    <property type="entry name" value="LRR"/>
    <property type="match status" value="1"/>
</dbReference>
<proteinExistence type="predicted"/>
<keyword evidence="1" id="KW-0433">Leucine-rich repeat</keyword>
<name>A0AA88PBN3_9TELE</name>